<dbReference type="InterPro" id="IPR001952">
    <property type="entry name" value="Alkaline_phosphatase"/>
</dbReference>
<evidence type="ECO:0008006" key="4">
    <source>
        <dbReference type="Google" id="ProtNLM"/>
    </source>
</evidence>
<dbReference type="PANTHER" id="PTHR11596">
    <property type="entry name" value="ALKALINE PHOSPHATASE"/>
    <property type="match status" value="1"/>
</dbReference>
<evidence type="ECO:0000256" key="1">
    <source>
        <dbReference type="ARBA" id="ARBA00022553"/>
    </source>
</evidence>
<dbReference type="Gene3D" id="3.40.720.10">
    <property type="entry name" value="Alkaline Phosphatase, subunit A"/>
    <property type="match status" value="1"/>
</dbReference>
<dbReference type="CDD" id="cd16012">
    <property type="entry name" value="ALP"/>
    <property type="match status" value="1"/>
</dbReference>
<dbReference type="AlphaFoldDB" id="A0A7J3MXY2"/>
<comment type="caution">
    <text evidence="3">The sequence shown here is derived from an EMBL/GenBank/DDBJ whole genome shotgun (WGS) entry which is preliminary data.</text>
</comment>
<proteinExistence type="predicted"/>
<reference evidence="3" key="1">
    <citation type="journal article" date="2020" name="mSystems">
        <title>Genome- and Community-Level Interaction Insights into Carbon Utilization and Element Cycling Functions of Hydrothermarchaeota in Hydrothermal Sediment.</title>
        <authorList>
            <person name="Zhou Z."/>
            <person name="Liu Y."/>
            <person name="Xu W."/>
            <person name="Pan J."/>
            <person name="Luo Z.H."/>
            <person name="Li M."/>
        </authorList>
    </citation>
    <scope>NUCLEOTIDE SEQUENCE [LARGE SCALE GENOMIC DNA]</scope>
    <source>
        <strain evidence="2">SpSt-629</strain>
        <strain evidence="3">SpSt-688</strain>
    </source>
</reference>
<keyword evidence="1" id="KW-0597">Phosphoprotein</keyword>
<dbReference type="SMART" id="SM00098">
    <property type="entry name" value="alkPPc"/>
    <property type="match status" value="1"/>
</dbReference>
<gene>
    <name evidence="2" type="ORF">ENT99_06040</name>
    <name evidence="3" type="ORF">ENU64_03190</name>
</gene>
<feature type="non-terminal residue" evidence="3">
    <location>
        <position position="1"/>
    </location>
</feature>
<protein>
    <recommendedName>
        <fullName evidence="4">Alkaline phosphatase</fullName>
    </recommendedName>
</protein>
<dbReference type="InterPro" id="IPR017850">
    <property type="entry name" value="Alkaline_phosphatase_core_sf"/>
</dbReference>
<organism evidence="3">
    <name type="scientific">Ignisphaera aggregans</name>
    <dbReference type="NCBI Taxonomy" id="334771"/>
    <lineage>
        <taxon>Archaea</taxon>
        <taxon>Thermoproteota</taxon>
        <taxon>Thermoprotei</taxon>
        <taxon>Desulfurococcales</taxon>
        <taxon>Desulfurococcaceae</taxon>
        <taxon>Ignisphaera</taxon>
    </lineage>
</organism>
<dbReference type="SUPFAM" id="SSF53649">
    <property type="entry name" value="Alkaline phosphatase-like"/>
    <property type="match status" value="1"/>
</dbReference>
<dbReference type="GO" id="GO:0004035">
    <property type="term" value="F:alkaline phosphatase activity"/>
    <property type="evidence" value="ECO:0007669"/>
    <property type="project" value="TreeGrafter"/>
</dbReference>
<name>A0A7J3MXY2_9CREN</name>
<accession>A0A7J3MXY2</accession>
<evidence type="ECO:0000313" key="3">
    <source>
        <dbReference type="EMBL" id="HGT98415.1"/>
    </source>
</evidence>
<evidence type="ECO:0000313" key="2">
    <source>
        <dbReference type="EMBL" id="HFQ79243.1"/>
    </source>
</evidence>
<dbReference type="Pfam" id="PF00245">
    <property type="entry name" value="Alk_phosphatase"/>
    <property type="match status" value="1"/>
</dbReference>
<dbReference type="EMBL" id="DTAU01000117">
    <property type="protein sequence ID" value="HFQ79243.1"/>
    <property type="molecule type" value="Genomic_DNA"/>
</dbReference>
<sequence length="192" mass="21540">VSEARRRGYTVVFNRSSPLRVDSAKTRRLLGLFADSHIPYVLDRDSETPSLVEMTAKAIEILDKNPCGFFLMIEGGRIDHAAHANDIASVIAETKEFDDVVGFVTLYARSRGDTLVIVTSDHETGGLTIGLGVEIPTNIRYVLSVKASVEKIANEVRGRSAQEVKTIIYRYIRCKYIRFRGIRNPNQPKSRR</sequence>
<dbReference type="Gene3D" id="1.10.60.40">
    <property type="match status" value="1"/>
</dbReference>
<dbReference type="PANTHER" id="PTHR11596:SF5">
    <property type="entry name" value="ALKALINE PHOSPHATASE"/>
    <property type="match status" value="1"/>
</dbReference>
<dbReference type="EMBL" id="DTDH01000093">
    <property type="protein sequence ID" value="HGT98415.1"/>
    <property type="molecule type" value="Genomic_DNA"/>
</dbReference>